<evidence type="ECO:0000256" key="1">
    <source>
        <dbReference type="ARBA" id="ARBA00022450"/>
    </source>
</evidence>
<dbReference type="SUPFAM" id="SSF56801">
    <property type="entry name" value="Acetyl-CoA synthetase-like"/>
    <property type="match status" value="1"/>
</dbReference>
<dbReference type="Gene3D" id="3.30.300.30">
    <property type="match status" value="1"/>
</dbReference>
<dbReference type="NCBIfam" id="TIGR01733">
    <property type="entry name" value="AA-adenyl-dom"/>
    <property type="match status" value="1"/>
</dbReference>
<dbReference type="CDD" id="cd05930">
    <property type="entry name" value="A_NRPS"/>
    <property type="match status" value="1"/>
</dbReference>
<gene>
    <name evidence="4" type="ORF">ACFPCV_30415</name>
</gene>
<dbReference type="PANTHER" id="PTHR45527:SF1">
    <property type="entry name" value="FATTY ACID SYNTHASE"/>
    <property type="match status" value="1"/>
</dbReference>
<dbReference type="RefSeq" id="WP_378059868.1">
    <property type="nucleotide sequence ID" value="NZ_JBHSIS010000020.1"/>
</dbReference>
<dbReference type="InterPro" id="IPR042099">
    <property type="entry name" value="ANL_N_sf"/>
</dbReference>
<dbReference type="InterPro" id="IPR025110">
    <property type="entry name" value="AMP-bd_C"/>
</dbReference>
<accession>A0ABV9SET7</accession>
<keyword evidence="2" id="KW-0597">Phosphoprotein</keyword>
<comment type="caution">
    <text evidence="4">The sequence shown here is derived from an EMBL/GenBank/DDBJ whole genome shotgun (WGS) entry which is preliminary data.</text>
</comment>
<dbReference type="EMBL" id="JBHSIS010000020">
    <property type="protein sequence ID" value="MFC4857836.1"/>
    <property type="molecule type" value="Genomic_DNA"/>
</dbReference>
<sequence length="721" mass="75573">MTTDPLAVAAATAVLRCYSGVAPVRVLTGGAQEDAPDPLPLSGIPPVARLVVVDGRPRLEFPGATVPAEVARCVAEDLDTVLARLRAAPHTPPEALLPEPATERLGPPPAEPLGGVDHSVPELFSATAARYPDRVAVLDRGVPLTYRELGARVASLAHLLADGGVHSGQRVGLLLDHGAGTVAAILATLTVGGVYVPLDPRYPAPRLAAMSTQAGLSTVLTTAAHRTPAESLAPGAVVLDTADAPEVAGRPDRPLPAPDAPAYVLHTSGSTGLPKGVVQRHRNVLHQIRLHRTNFGITPADRISVVSSFAFDMAVTDMFSALLSGACCVPVDVREVGLAGLAAVLRRDRVSIYHSTPTVFRYLFDGLEEPLPDLRAVLLGGEAVTVADVDRCRRLLPAHAVLVNGYGATEISFAAQNPLPVAGAAGEPAIVPIGRPLHGIRVGLLTADGTPSAVAGEVAISSEFLADYWAPAEEAAARFDTDHAGVRRYRTGDLARRRPDGTLVYLGRRDRQVKVRGYRVEPGEVEVALGALTGVARCAVVPDRRGEEQLLRAFVVADGTAEPGQADLRARLGELLPGHLVPETIDVVPDLPLTPTGKVDAAALLARHSRPAHDTAAPATGTAVADVIAAVWAAVLGRTDIGRHDRFFDLGGHSLLAATVHRRLLAALGRDFPLTAIYEHPTIAGLAAHLDDPSPAAPDGIPDRIADRMARRRARSRPSAR</sequence>
<dbReference type="PANTHER" id="PTHR45527">
    <property type="entry name" value="NONRIBOSOMAL PEPTIDE SYNTHETASE"/>
    <property type="match status" value="1"/>
</dbReference>
<dbReference type="Pfam" id="PF00501">
    <property type="entry name" value="AMP-binding"/>
    <property type="match status" value="1"/>
</dbReference>
<proteinExistence type="predicted"/>
<keyword evidence="1" id="KW-0596">Phosphopantetheine</keyword>
<dbReference type="InterPro" id="IPR000873">
    <property type="entry name" value="AMP-dep_synth/lig_dom"/>
</dbReference>
<name>A0ABV9SET7_9PSEU</name>
<evidence type="ECO:0000313" key="4">
    <source>
        <dbReference type="EMBL" id="MFC4857836.1"/>
    </source>
</evidence>
<reference evidence="5" key="1">
    <citation type="journal article" date="2019" name="Int. J. Syst. Evol. Microbiol.">
        <title>The Global Catalogue of Microorganisms (GCM) 10K type strain sequencing project: providing services to taxonomists for standard genome sequencing and annotation.</title>
        <authorList>
            <consortium name="The Broad Institute Genomics Platform"/>
            <consortium name="The Broad Institute Genome Sequencing Center for Infectious Disease"/>
            <person name="Wu L."/>
            <person name="Ma J."/>
        </authorList>
    </citation>
    <scope>NUCLEOTIDE SEQUENCE [LARGE SCALE GENOMIC DNA]</scope>
    <source>
        <strain evidence="5">ZS-22-S1</strain>
    </source>
</reference>
<organism evidence="4 5">
    <name type="scientific">Actinophytocola glycyrrhizae</name>
    <dbReference type="NCBI Taxonomy" id="2044873"/>
    <lineage>
        <taxon>Bacteria</taxon>
        <taxon>Bacillati</taxon>
        <taxon>Actinomycetota</taxon>
        <taxon>Actinomycetes</taxon>
        <taxon>Pseudonocardiales</taxon>
        <taxon>Pseudonocardiaceae</taxon>
    </lineage>
</organism>
<dbReference type="Gene3D" id="1.10.1200.10">
    <property type="entry name" value="ACP-like"/>
    <property type="match status" value="1"/>
</dbReference>
<dbReference type="PROSITE" id="PS50075">
    <property type="entry name" value="CARRIER"/>
    <property type="match status" value="1"/>
</dbReference>
<dbReference type="InterPro" id="IPR020845">
    <property type="entry name" value="AMP-binding_CS"/>
</dbReference>
<feature type="domain" description="Carrier" evidence="3">
    <location>
        <begin position="619"/>
        <end position="694"/>
    </location>
</feature>
<dbReference type="SMART" id="SM00823">
    <property type="entry name" value="PKS_PP"/>
    <property type="match status" value="1"/>
</dbReference>
<dbReference type="InterPro" id="IPR010071">
    <property type="entry name" value="AA_adenyl_dom"/>
</dbReference>
<dbReference type="InterPro" id="IPR045851">
    <property type="entry name" value="AMP-bd_C_sf"/>
</dbReference>
<keyword evidence="5" id="KW-1185">Reference proteome</keyword>
<dbReference type="InterPro" id="IPR036736">
    <property type="entry name" value="ACP-like_sf"/>
</dbReference>
<dbReference type="Pfam" id="PF00550">
    <property type="entry name" value="PP-binding"/>
    <property type="match status" value="1"/>
</dbReference>
<dbReference type="SUPFAM" id="SSF47336">
    <property type="entry name" value="ACP-like"/>
    <property type="match status" value="1"/>
</dbReference>
<dbReference type="Pfam" id="PF13193">
    <property type="entry name" value="AMP-binding_C"/>
    <property type="match status" value="1"/>
</dbReference>
<dbReference type="Proteomes" id="UP001595859">
    <property type="component" value="Unassembled WGS sequence"/>
</dbReference>
<evidence type="ECO:0000259" key="3">
    <source>
        <dbReference type="PROSITE" id="PS50075"/>
    </source>
</evidence>
<evidence type="ECO:0000256" key="2">
    <source>
        <dbReference type="ARBA" id="ARBA00022553"/>
    </source>
</evidence>
<dbReference type="Gene3D" id="3.40.50.12780">
    <property type="entry name" value="N-terminal domain of ligase-like"/>
    <property type="match status" value="1"/>
</dbReference>
<evidence type="ECO:0000313" key="5">
    <source>
        <dbReference type="Proteomes" id="UP001595859"/>
    </source>
</evidence>
<dbReference type="InterPro" id="IPR020806">
    <property type="entry name" value="PKS_PP-bd"/>
</dbReference>
<protein>
    <submittedName>
        <fullName evidence="4">Amino acid adenylation domain-containing protein</fullName>
    </submittedName>
</protein>
<dbReference type="PROSITE" id="PS00455">
    <property type="entry name" value="AMP_BINDING"/>
    <property type="match status" value="1"/>
</dbReference>
<dbReference type="InterPro" id="IPR009081">
    <property type="entry name" value="PP-bd_ACP"/>
</dbReference>